<evidence type="ECO:0000313" key="2">
    <source>
        <dbReference type="EMBL" id="JAA85874.1"/>
    </source>
</evidence>
<keyword evidence="1" id="KW-1133">Transmembrane helix</keyword>
<feature type="transmembrane region" description="Helical" evidence="1">
    <location>
        <begin position="20"/>
        <end position="38"/>
    </location>
</feature>
<reference evidence="2" key="1">
    <citation type="journal article" date="2013" name="BMC Genomics">
        <title>Unscrambling butterfly oogenesis.</title>
        <authorList>
            <person name="Carter J.M."/>
            <person name="Baker S.C."/>
            <person name="Pink R."/>
            <person name="Carter D.R."/>
            <person name="Collins A."/>
            <person name="Tomlin J."/>
            <person name="Gibbs M."/>
            <person name="Breuker C.J."/>
        </authorList>
    </citation>
    <scope>NUCLEOTIDE SEQUENCE</scope>
    <source>
        <tissue evidence="2">Ovary</tissue>
    </source>
</reference>
<proteinExistence type="predicted"/>
<protein>
    <submittedName>
        <fullName evidence="2">Uncharacterized protein</fullName>
    </submittedName>
</protein>
<evidence type="ECO:0000256" key="1">
    <source>
        <dbReference type="SAM" id="Phobius"/>
    </source>
</evidence>
<dbReference type="AlphaFoldDB" id="S4P6X1"/>
<name>S4P6X1_9NEOP</name>
<dbReference type="EMBL" id="GAIX01006686">
    <property type="protein sequence ID" value="JAA85874.1"/>
    <property type="molecule type" value="Transcribed_RNA"/>
</dbReference>
<accession>S4P6X1</accession>
<keyword evidence="1" id="KW-0472">Membrane</keyword>
<organism evidence="2">
    <name type="scientific">Pararge aegeria</name>
    <name type="common">speckled wood butterfly</name>
    <dbReference type="NCBI Taxonomy" id="116150"/>
    <lineage>
        <taxon>Eukaryota</taxon>
        <taxon>Metazoa</taxon>
        <taxon>Ecdysozoa</taxon>
        <taxon>Arthropoda</taxon>
        <taxon>Hexapoda</taxon>
        <taxon>Insecta</taxon>
        <taxon>Pterygota</taxon>
        <taxon>Neoptera</taxon>
        <taxon>Endopterygota</taxon>
        <taxon>Lepidoptera</taxon>
        <taxon>Glossata</taxon>
        <taxon>Ditrysia</taxon>
        <taxon>Papilionoidea</taxon>
        <taxon>Nymphalidae</taxon>
        <taxon>Satyrinae</taxon>
        <taxon>Satyrini</taxon>
        <taxon>Parargina</taxon>
        <taxon>Pararge</taxon>
    </lineage>
</organism>
<keyword evidence="1" id="KW-0812">Transmembrane</keyword>
<sequence>MTEFKWDGRNSTQFDLDWNISYLVYFVALALLYSVRTCSFNLEYGFNRKFLIINGQVLHIITFFFAGIYVI</sequence>
<feature type="transmembrane region" description="Helical" evidence="1">
    <location>
        <begin position="50"/>
        <end position="70"/>
    </location>
</feature>
<reference evidence="2" key="2">
    <citation type="submission" date="2013-05" db="EMBL/GenBank/DDBJ databases">
        <authorList>
            <person name="Carter J.-M."/>
            <person name="Baker S.C."/>
            <person name="Pink R."/>
            <person name="Carter D.R.F."/>
            <person name="Collins A."/>
            <person name="Tomlin J."/>
            <person name="Gibbs M."/>
            <person name="Breuker C.J."/>
        </authorList>
    </citation>
    <scope>NUCLEOTIDE SEQUENCE</scope>
    <source>
        <tissue evidence="2">Ovary</tissue>
    </source>
</reference>